<reference evidence="1 2" key="1">
    <citation type="submission" date="2019-03" db="EMBL/GenBank/DDBJ databases">
        <title>Metabolic potential of uncultured bacteria and archaea associated with petroleum seepage in deep-sea sediments.</title>
        <authorList>
            <person name="Dong X."/>
            <person name="Hubert C."/>
        </authorList>
    </citation>
    <scope>NUCLEOTIDE SEQUENCE [LARGE SCALE GENOMIC DNA]</scope>
    <source>
        <strain evidence="1">E44_bin7</strain>
    </source>
</reference>
<evidence type="ECO:0000313" key="2">
    <source>
        <dbReference type="Proteomes" id="UP000316360"/>
    </source>
</evidence>
<proteinExistence type="predicted"/>
<sequence length="70" mass="7925">MDAFTTWKCHICGEERPDAKISVWSKPFTIGGRLCGQQNIRYCNDRQQCIEGAEDFSFFKEESIAGGTTD</sequence>
<accession>A0A523RS99</accession>
<protein>
    <submittedName>
        <fullName evidence="1">Uncharacterized protein</fullName>
    </submittedName>
</protein>
<organism evidence="1 2">
    <name type="scientific">Aerophobetes bacterium</name>
    <dbReference type="NCBI Taxonomy" id="2030807"/>
    <lineage>
        <taxon>Bacteria</taxon>
        <taxon>Candidatus Aerophobota</taxon>
    </lineage>
</organism>
<dbReference type="EMBL" id="SOKJ01000343">
    <property type="protein sequence ID" value="TET08652.1"/>
    <property type="molecule type" value="Genomic_DNA"/>
</dbReference>
<gene>
    <name evidence="1" type="ORF">E3J84_05985</name>
</gene>
<dbReference type="Proteomes" id="UP000316360">
    <property type="component" value="Unassembled WGS sequence"/>
</dbReference>
<dbReference type="AlphaFoldDB" id="A0A523RS99"/>
<comment type="caution">
    <text evidence="1">The sequence shown here is derived from an EMBL/GenBank/DDBJ whole genome shotgun (WGS) entry which is preliminary data.</text>
</comment>
<evidence type="ECO:0000313" key="1">
    <source>
        <dbReference type="EMBL" id="TET08652.1"/>
    </source>
</evidence>
<name>A0A523RS99_UNCAE</name>